<dbReference type="AlphaFoldDB" id="A0A6J6XDZ1"/>
<dbReference type="EMBL" id="CAFAAR010000001">
    <property type="protein sequence ID" value="CAB4793804.1"/>
    <property type="molecule type" value="Genomic_DNA"/>
</dbReference>
<name>A0A6J6XDZ1_9ZZZZ</name>
<evidence type="ECO:0000313" key="1">
    <source>
        <dbReference type="EMBL" id="CAB4793804.1"/>
    </source>
</evidence>
<proteinExistence type="predicted"/>
<protein>
    <submittedName>
        <fullName evidence="1">Unannotated protein</fullName>
    </submittedName>
</protein>
<sequence>MPVLPPTAASTIPARVVGTAIQSIPRNHVLAAKPAISVVAPPPTAITKSERVNPARANEFHKDSKVVKDLPSSPSGTSIIVMRESLGTCFRTC</sequence>
<reference evidence="1" key="1">
    <citation type="submission" date="2020-05" db="EMBL/GenBank/DDBJ databases">
        <authorList>
            <person name="Chiriac C."/>
            <person name="Salcher M."/>
            <person name="Ghai R."/>
            <person name="Kavagutti S V."/>
        </authorList>
    </citation>
    <scope>NUCLEOTIDE SEQUENCE</scope>
</reference>
<organism evidence="1">
    <name type="scientific">freshwater metagenome</name>
    <dbReference type="NCBI Taxonomy" id="449393"/>
    <lineage>
        <taxon>unclassified sequences</taxon>
        <taxon>metagenomes</taxon>
        <taxon>ecological metagenomes</taxon>
    </lineage>
</organism>
<gene>
    <name evidence="1" type="ORF">UFOPK3056_00035</name>
</gene>
<accession>A0A6J6XDZ1</accession>